<dbReference type="PANTHER" id="PTHR30325:SF0">
    <property type="entry name" value="INNER MEMBRANE ABC TRANSPORTER PERMEASE PROTEIN YEJE"/>
    <property type="match status" value="1"/>
</dbReference>
<evidence type="ECO:0000256" key="6">
    <source>
        <dbReference type="ARBA" id="ARBA00022989"/>
    </source>
</evidence>
<sequence length="341" mass="37933">MSRLSPINQARWLKFKRNRRGYWSLWIFAILFIISMAAELIANDKPLLVSYKGEVYTPFLVNYSEATFGGEFNTKADYRDPYLVSLIDENGWAIWPPIRFSYDTINFQSPSPFPASPSTSNLLGTDDRGQDVLANVLYGFRISILFGLSLTLISSLIGIAVGATQGYYGGKIDLVGQRLIEVWSGMPTLFLIILMSSVIQPNFWWLLAITVLFGWMGLVGIVRAEFLRTRNFDYVRAARAMGVKDRIIMGRHILPNAMVATLTYLPFTLCASITLLTSLDFLGFGLPMGSPSLGGLLLQGKNNLQAPWLGISGFIVLALLLSLLIFIGEAIRDAFDPAKAY</sequence>
<keyword evidence="4" id="KW-0997">Cell inner membrane</keyword>
<dbReference type="Gene3D" id="1.10.3720.10">
    <property type="entry name" value="MetI-like"/>
    <property type="match status" value="1"/>
</dbReference>
<dbReference type="KEGG" id="lpv:HYN51_15670"/>
<dbReference type="EMBL" id="CP029185">
    <property type="protein sequence ID" value="AWH89844.1"/>
    <property type="molecule type" value="Genomic_DNA"/>
</dbReference>
<gene>
    <name evidence="10" type="ORF">HYN51_15670</name>
</gene>
<evidence type="ECO:0000256" key="2">
    <source>
        <dbReference type="ARBA" id="ARBA00022448"/>
    </source>
</evidence>
<dbReference type="RefSeq" id="WP_108901887.1">
    <property type="nucleotide sequence ID" value="NZ_CP029185.2"/>
</dbReference>
<keyword evidence="2 8" id="KW-0813">Transport</keyword>
<comment type="similarity">
    <text evidence="8">Belongs to the binding-protein-dependent transport system permease family.</text>
</comment>
<evidence type="ECO:0000256" key="3">
    <source>
        <dbReference type="ARBA" id="ARBA00022475"/>
    </source>
</evidence>
<feature type="transmembrane region" description="Helical" evidence="8">
    <location>
        <begin position="142"/>
        <end position="168"/>
    </location>
</feature>
<dbReference type="Pfam" id="PF00528">
    <property type="entry name" value="BPD_transp_1"/>
    <property type="match status" value="1"/>
</dbReference>
<keyword evidence="7 8" id="KW-0472">Membrane</keyword>
<dbReference type="GO" id="GO:0042884">
    <property type="term" value="P:microcin transport"/>
    <property type="evidence" value="ECO:0007669"/>
    <property type="project" value="TreeGrafter"/>
</dbReference>
<dbReference type="OrthoDB" id="9805884at2"/>
<dbReference type="Pfam" id="PF12911">
    <property type="entry name" value="OppC_N"/>
    <property type="match status" value="1"/>
</dbReference>
<dbReference type="InterPro" id="IPR035906">
    <property type="entry name" value="MetI-like_sf"/>
</dbReference>
<protein>
    <submittedName>
        <fullName evidence="10">ABC transporter permease subunit</fullName>
    </submittedName>
</protein>
<dbReference type="InterPro" id="IPR025966">
    <property type="entry name" value="OppC_N"/>
</dbReference>
<dbReference type="FunFam" id="1.10.3720.10:FF:000005">
    <property type="entry name" value="Microcin C ABC transporter permease"/>
    <property type="match status" value="1"/>
</dbReference>
<proteinExistence type="inferred from homology"/>
<feature type="transmembrane region" description="Helical" evidence="8">
    <location>
        <begin position="21"/>
        <end position="42"/>
    </location>
</feature>
<dbReference type="SUPFAM" id="SSF161098">
    <property type="entry name" value="MetI-like"/>
    <property type="match status" value="1"/>
</dbReference>
<evidence type="ECO:0000313" key="11">
    <source>
        <dbReference type="Proteomes" id="UP000244908"/>
    </source>
</evidence>
<comment type="subcellular location">
    <subcellularLocation>
        <location evidence="1">Cell inner membrane</location>
        <topology evidence="1">Multi-pass membrane protein</topology>
    </subcellularLocation>
    <subcellularLocation>
        <location evidence="8">Cell membrane</location>
        <topology evidence="8">Multi-pass membrane protein</topology>
    </subcellularLocation>
</comment>
<keyword evidence="11" id="KW-1185">Reference proteome</keyword>
<accession>A0A2Y9U2H6</accession>
<organism evidence="10 11">
    <name type="scientific">Limnobaculum parvum</name>
    <dbReference type="NCBI Taxonomy" id="2172103"/>
    <lineage>
        <taxon>Bacteria</taxon>
        <taxon>Pseudomonadati</taxon>
        <taxon>Pseudomonadota</taxon>
        <taxon>Gammaproteobacteria</taxon>
        <taxon>Enterobacterales</taxon>
        <taxon>Budviciaceae</taxon>
        <taxon>Limnobaculum</taxon>
    </lineage>
</organism>
<name>A0A2Y9U2H6_9GAMM</name>
<dbReference type="GO" id="GO:0055085">
    <property type="term" value="P:transmembrane transport"/>
    <property type="evidence" value="ECO:0007669"/>
    <property type="project" value="InterPro"/>
</dbReference>
<keyword evidence="6 8" id="KW-1133">Transmembrane helix</keyword>
<evidence type="ECO:0000313" key="10">
    <source>
        <dbReference type="EMBL" id="AWH89844.1"/>
    </source>
</evidence>
<feature type="domain" description="ABC transmembrane type-1" evidence="9">
    <location>
        <begin position="140"/>
        <end position="332"/>
    </location>
</feature>
<feature type="transmembrane region" description="Helical" evidence="8">
    <location>
        <begin position="253"/>
        <end position="286"/>
    </location>
</feature>
<keyword evidence="5 8" id="KW-0812">Transmembrane</keyword>
<dbReference type="InterPro" id="IPR000515">
    <property type="entry name" value="MetI-like"/>
</dbReference>
<evidence type="ECO:0000256" key="5">
    <source>
        <dbReference type="ARBA" id="ARBA00022692"/>
    </source>
</evidence>
<dbReference type="GO" id="GO:0005886">
    <property type="term" value="C:plasma membrane"/>
    <property type="evidence" value="ECO:0007669"/>
    <property type="project" value="UniProtKB-SubCell"/>
</dbReference>
<dbReference type="Proteomes" id="UP000244908">
    <property type="component" value="Chromosome"/>
</dbReference>
<reference evidence="10 11" key="1">
    <citation type="journal article" date="2019" name="Int. J. Syst. Evol. Microbiol.">
        <title>Limnobaculum parvum gen. nov., sp. nov., isolated from a freshwater lake.</title>
        <authorList>
            <person name="Baek C."/>
            <person name="Shin S.K."/>
            <person name="Yi H."/>
        </authorList>
    </citation>
    <scope>NUCLEOTIDE SEQUENCE [LARGE SCALE GENOMIC DNA]</scope>
    <source>
        <strain evidence="10 11">HYN0051</strain>
    </source>
</reference>
<feature type="transmembrane region" description="Helical" evidence="8">
    <location>
        <begin position="203"/>
        <end position="222"/>
    </location>
</feature>
<dbReference type="PANTHER" id="PTHR30325">
    <property type="entry name" value="MEMBRANE COMPONENT OF ABC TRANSPORTER"/>
    <property type="match status" value="1"/>
</dbReference>
<feature type="transmembrane region" description="Helical" evidence="8">
    <location>
        <begin position="180"/>
        <end position="197"/>
    </location>
</feature>
<dbReference type="NCBIfam" id="NF011596">
    <property type="entry name" value="PRK15021.1"/>
    <property type="match status" value="1"/>
</dbReference>
<feature type="transmembrane region" description="Helical" evidence="8">
    <location>
        <begin position="306"/>
        <end position="327"/>
    </location>
</feature>
<evidence type="ECO:0000256" key="7">
    <source>
        <dbReference type="ARBA" id="ARBA00023136"/>
    </source>
</evidence>
<dbReference type="PROSITE" id="PS50928">
    <property type="entry name" value="ABC_TM1"/>
    <property type="match status" value="1"/>
</dbReference>
<dbReference type="CDD" id="cd06261">
    <property type="entry name" value="TM_PBP2"/>
    <property type="match status" value="1"/>
</dbReference>
<evidence type="ECO:0000256" key="4">
    <source>
        <dbReference type="ARBA" id="ARBA00022519"/>
    </source>
</evidence>
<evidence type="ECO:0000259" key="9">
    <source>
        <dbReference type="PROSITE" id="PS50928"/>
    </source>
</evidence>
<evidence type="ECO:0000256" key="1">
    <source>
        <dbReference type="ARBA" id="ARBA00004429"/>
    </source>
</evidence>
<keyword evidence="3" id="KW-1003">Cell membrane</keyword>
<dbReference type="AlphaFoldDB" id="A0A2Y9U2H6"/>
<evidence type="ECO:0000256" key="8">
    <source>
        <dbReference type="RuleBase" id="RU363032"/>
    </source>
</evidence>